<keyword evidence="5" id="KW-0067">ATP-binding</keyword>
<dbReference type="InterPro" id="IPR027417">
    <property type="entry name" value="P-loop_NTPase"/>
</dbReference>
<dbReference type="PROSITE" id="PS00211">
    <property type="entry name" value="ABC_TRANSPORTER_1"/>
    <property type="match status" value="1"/>
</dbReference>
<dbReference type="InterPro" id="IPR017871">
    <property type="entry name" value="ABC_transporter-like_CS"/>
</dbReference>
<proteinExistence type="inferred from homology"/>
<dbReference type="InterPro" id="IPR008995">
    <property type="entry name" value="Mo/tungstate-bd_C_term_dom"/>
</dbReference>
<keyword evidence="2" id="KW-0813">Transport</keyword>
<sequence length="362" mass="39456">MTIRVENLSRRVEAEPWLSDIDLTFEPGRLYVLLGRTGAGKTSLMRVLAGLDRPSEGRVTEDGCDLGQVPINKRNLAFVYQQFVNYPSFDVHDNIAAPLRRQGRPRAEIEERVRTVARTVRIDALMDRKPAELSGGQQQRLAIARALAKEASLMLFDEPLVNLDYKLREELRAELRAIFHQGRQTVIYATTEPDEALQMGGETVVMHEGRVLQVGSAHHVYRHPASVLVADIFSEPPMNVAEARIAGDRLVLGALELAVPAHARGRIEGPCRIGLMPHRIGRAPGAGQVALRGPVLLAEVDGSSTFTHFEAGGAAWIARTEGVHLMPLGAAFEGFVSPSDFYVFDAAGDLVASPAAAESAYG</sequence>
<evidence type="ECO:0000256" key="7">
    <source>
        <dbReference type="ARBA" id="ARBA00023136"/>
    </source>
</evidence>
<dbReference type="GO" id="GO:0005524">
    <property type="term" value="F:ATP binding"/>
    <property type="evidence" value="ECO:0007669"/>
    <property type="project" value="UniProtKB-KW"/>
</dbReference>
<dbReference type="SUPFAM" id="SSF52540">
    <property type="entry name" value="P-loop containing nucleoside triphosphate hydrolases"/>
    <property type="match status" value="1"/>
</dbReference>
<dbReference type="GO" id="GO:0016887">
    <property type="term" value="F:ATP hydrolysis activity"/>
    <property type="evidence" value="ECO:0007669"/>
    <property type="project" value="InterPro"/>
</dbReference>
<dbReference type="InterPro" id="IPR015853">
    <property type="entry name" value="ABC_transpr_FbpC"/>
</dbReference>
<comment type="caution">
    <text evidence="9">The sequence shown here is derived from an EMBL/GenBank/DDBJ whole genome shotgun (WGS) entry which is preliminary data.</text>
</comment>
<reference evidence="9 10" key="1">
    <citation type="submission" date="2017-08" db="EMBL/GenBank/DDBJ databases">
        <title>Infants hospitalized years apart are colonized by the same room-sourced microbial strains.</title>
        <authorList>
            <person name="Brooks B."/>
            <person name="Olm M.R."/>
            <person name="Firek B.A."/>
            <person name="Baker R."/>
            <person name="Thomas B.C."/>
            <person name="Morowitz M.J."/>
            <person name="Banfield J.F."/>
        </authorList>
    </citation>
    <scope>NUCLEOTIDE SEQUENCE [LARGE SCALE GENOMIC DNA]</scope>
    <source>
        <strain evidence="9">S2_005_002_R2_34</strain>
    </source>
</reference>
<accession>A0A2W5QA93</accession>
<evidence type="ECO:0000259" key="8">
    <source>
        <dbReference type="PROSITE" id="PS50893"/>
    </source>
</evidence>
<dbReference type="PANTHER" id="PTHR43875:SF15">
    <property type="entry name" value="TREHALOSE IMPORT ATP-BINDING PROTEIN SUGC"/>
    <property type="match status" value="1"/>
</dbReference>
<dbReference type="EMBL" id="QFPW01000012">
    <property type="protein sequence ID" value="PZQ48320.1"/>
    <property type="molecule type" value="Genomic_DNA"/>
</dbReference>
<dbReference type="PANTHER" id="PTHR43875">
    <property type="entry name" value="MALTODEXTRIN IMPORT ATP-BINDING PROTEIN MSMX"/>
    <property type="match status" value="1"/>
</dbReference>
<dbReference type="GO" id="GO:0055052">
    <property type="term" value="C:ATP-binding cassette (ABC) transporter complex, substrate-binding subunit-containing"/>
    <property type="evidence" value="ECO:0007669"/>
    <property type="project" value="TreeGrafter"/>
</dbReference>
<keyword evidence="6" id="KW-1278">Translocase</keyword>
<evidence type="ECO:0000256" key="6">
    <source>
        <dbReference type="ARBA" id="ARBA00022967"/>
    </source>
</evidence>
<dbReference type="PROSITE" id="PS50893">
    <property type="entry name" value="ABC_TRANSPORTER_2"/>
    <property type="match status" value="1"/>
</dbReference>
<evidence type="ECO:0000313" key="9">
    <source>
        <dbReference type="EMBL" id="PZQ48320.1"/>
    </source>
</evidence>
<feature type="domain" description="ABC transporter" evidence="8">
    <location>
        <begin position="3"/>
        <end position="233"/>
    </location>
</feature>
<comment type="similarity">
    <text evidence="1">Belongs to the ABC transporter superfamily.</text>
</comment>
<evidence type="ECO:0000256" key="1">
    <source>
        <dbReference type="ARBA" id="ARBA00005417"/>
    </source>
</evidence>
<gene>
    <name evidence="9" type="ORF">DI556_14295</name>
</gene>
<keyword evidence="3" id="KW-1003">Cell membrane</keyword>
<name>A0A2W5QA93_RHOSU</name>
<organism evidence="9 10">
    <name type="scientific">Rhodovulum sulfidophilum</name>
    <name type="common">Rhodobacter sulfidophilus</name>
    <dbReference type="NCBI Taxonomy" id="35806"/>
    <lineage>
        <taxon>Bacteria</taxon>
        <taxon>Pseudomonadati</taxon>
        <taxon>Pseudomonadota</taxon>
        <taxon>Alphaproteobacteria</taxon>
        <taxon>Rhodobacterales</taxon>
        <taxon>Paracoccaceae</taxon>
        <taxon>Rhodovulum</taxon>
    </lineage>
</organism>
<dbReference type="SUPFAM" id="SSF50331">
    <property type="entry name" value="MOP-like"/>
    <property type="match status" value="1"/>
</dbReference>
<dbReference type="InterPro" id="IPR003593">
    <property type="entry name" value="AAA+_ATPase"/>
</dbReference>
<keyword evidence="7" id="KW-0472">Membrane</keyword>
<dbReference type="Pfam" id="PF00005">
    <property type="entry name" value="ABC_tran"/>
    <property type="match status" value="1"/>
</dbReference>
<evidence type="ECO:0000313" key="10">
    <source>
        <dbReference type="Proteomes" id="UP000249185"/>
    </source>
</evidence>
<dbReference type="CDD" id="cd03259">
    <property type="entry name" value="ABC_Carb_Solutes_like"/>
    <property type="match status" value="1"/>
</dbReference>
<protein>
    <submittedName>
        <fullName evidence="9">ABC transporter</fullName>
    </submittedName>
</protein>
<dbReference type="InterPro" id="IPR047641">
    <property type="entry name" value="ABC_transpr_MalK/UgpC-like"/>
</dbReference>
<evidence type="ECO:0000256" key="4">
    <source>
        <dbReference type="ARBA" id="ARBA00022741"/>
    </source>
</evidence>
<dbReference type="Proteomes" id="UP000249185">
    <property type="component" value="Unassembled WGS sequence"/>
</dbReference>
<dbReference type="SMART" id="SM00382">
    <property type="entry name" value="AAA"/>
    <property type="match status" value="1"/>
</dbReference>
<evidence type="ECO:0000256" key="3">
    <source>
        <dbReference type="ARBA" id="ARBA00022475"/>
    </source>
</evidence>
<dbReference type="AlphaFoldDB" id="A0A2W5QA93"/>
<dbReference type="Gene3D" id="3.40.50.300">
    <property type="entry name" value="P-loop containing nucleotide triphosphate hydrolases"/>
    <property type="match status" value="1"/>
</dbReference>
<evidence type="ECO:0000256" key="5">
    <source>
        <dbReference type="ARBA" id="ARBA00022840"/>
    </source>
</evidence>
<dbReference type="GO" id="GO:0015408">
    <property type="term" value="F:ABC-type ferric iron transporter activity"/>
    <property type="evidence" value="ECO:0007669"/>
    <property type="project" value="InterPro"/>
</dbReference>
<dbReference type="InterPro" id="IPR003439">
    <property type="entry name" value="ABC_transporter-like_ATP-bd"/>
</dbReference>
<evidence type="ECO:0000256" key="2">
    <source>
        <dbReference type="ARBA" id="ARBA00022448"/>
    </source>
</evidence>
<keyword evidence="4" id="KW-0547">Nucleotide-binding</keyword>